<keyword evidence="2" id="KW-1185">Reference proteome</keyword>
<organism evidence="1 2">
    <name type="scientific">Periplaneta americana</name>
    <name type="common">American cockroach</name>
    <name type="synonym">Blatta americana</name>
    <dbReference type="NCBI Taxonomy" id="6978"/>
    <lineage>
        <taxon>Eukaryota</taxon>
        <taxon>Metazoa</taxon>
        <taxon>Ecdysozoa</taxon>
        <taxon>Arthropoda</taxon>
        <taxon>Hexapoda</taxon>
        <taxon>Insecta</taxon>
        <taxon>Pterygota</taxon>
        <taxon>Neoptera</taxon>
        <taxon>Polyneoptera</taxon>
        <taxon>Dictyoptera</taxon>
        <taxon>Blattodea</taxon>
        <taxon>Blattoidea</taxon>
        <taxon>Blattidae</taxon>
        <taxon>Blattinae</taxon>
        <taxon>Periplaneta</taxon>
    </lineage>
</organism>
<sequence length="329" mass="37449">MILKDMLLELNDICEQYGMKLNENKMKTMVVARKINKVTMLLVGSKIHELKFRRYILAGDKILSMARFLSLYTLRWVTLCMMCICGELCRVLGKKNHLKKVMFVHHKPPSGLKMNIMSGAHTLIKKKVVKLFSELSSANTWIIKKQGLSSSEWRDVIKMTAIVAPVRALPGRSTGTSHCRHFSESKSLPHVLGKCPRGEMSTIKRHNVIRSLLAAALRNKGWEVYEEVHCLADQDSVRRIDTSPSIGEIIDPTIRFEQSKAQPKDVDKEGKEIYESAISYFRNKYNVQSITVTGLLLGSRGTVPKMFVTWKGKYKLGKDIQDEIIQNII</sequence>
<reference evidence="1 2" key="1">
    <citation type="journal article" date="2022" name="Allergy">
        <title>Genome assembly and annotation of Periplaneta americana reveal a comprehensive cockroach allergen profile.</title>
        <authorList>
            <person name="Wang L."/>
            <person name="Xiong Q."/>
            <person name="Saelim N."/>
            <person name="Wang L."/>
            <person name="Nong W."/>
            <person name="Wan A.T."/>
            <person name="Shi M."/>
            <person name="Liu X."/>
            <person name="Cao Q."/>
            <person name="Hui J.H.L."/>
            <person name="Sookrung N."/>
            <person name="Leung T.F."/>
            <person name="Tungtrongchitr A."/>
            <person name="Tsui S.K.W."/>
        </authorList>
    </citation>
    <scope>NUCLEOTIDE SEQUENCE [LARGE SCALE GENOMIC DNA]</scope>
    <source>
        <strain evidence="1">PWHHKU_190912</strain>
    </source>
</reference>
<comment type="caution">
    <text evidence="1">The sequence shown here is derived from an EMBL/GenBank/DDBJ whole genome shotgun (WGS) entry which is preliminary data.</text>
</comment>
<accession>A0ABQ8TXF4</accession>
<evidence type="ECO:0000313" key="1">
    <source>
        <dbReference type="EMBL" id="KAJ4451375.1"/>
    </source>
</evidence>
<dbReference type="EMBL" id="JAJSOF020000001">
    <property type="protein sequence ID" value="KAJ4451375.1"/>
    <property type="molecule type" value="Genomic_DNA"/>
</dbReference>
<evidence type="ECO:0000313" key="2">
    <source>
        <dbReference type="Proteomes" id="UP001148838"/>
    </source>
</evidence>
<gene>
    <name evidence="1" type="ORF">ANN_02837</name>
</gene>
<name>A0ABQ8TXF4_PERAM</name>
<proteinExistence type="predicted"/>
<dbReference type="Proteomes" id="UP001148838">
    <property type="component" value="Unassembled WGS sequence"/>
</dbReference>
<protein>
    <submittedName>
        <fullName evidence="1">Uncharacterized protein</fullName>
    </submittedName>
</protein>